<evidence type="ECO:0008006" key="3">
    <source>
        <dbReference type="Google" id="ProtNLM"/>
    </source>
</evidence>
<gene>
    <name evidence="1" type="ORF">H7F16_16340</name>
</gene>
<dbReference type="AlphaFoldDB" id="A0A842ICQ4"/>
<dbReference type="SUPFAM" id="SSF52540">
    <property type="entry name" value="P-loop containing nucleoside triphosphate hydrolases"/>
    <property type="match status" value="1"/>
</dbReference>
<evidence type="ECO:0000313" key="1">
    <source>
        <dbReference type="EMBL" id="MBC2837087.1"/>
    </source>
</evidence>
<reference evidence="1 2" key="1">
    <citation type="journal article" date="2017" name="Int. J. Syst. Evol. Microbiol.">
        <title>Gemmobacter straminiformis sp. nov., isolated from an artificial fountain.</title>
        <authorList>
            <person name="Kang J.Y."/>
            <person name="Kim M.J."/>
            <person name="Chun J."/>
            <person name="Son K.P."/>
            <person name="Jahng K.Y."/>
        </authorList>
    </citation>
    <scope>NUCLEOTIDE SEQUENCE [LARGE SCALE GENOMIC DNA]</scope>
    <source>
        <strain evidence="1 2">CAM-8</strain>
    </source>
</reference>
<dbReference type="Gene3D" id="3.40.50.300">
    <property type="entry name" value="P-loop containing nucleotide triphosphate hydrolases"/>
    <property type="match status" value="1"/>
</dbReference>
<dbReference type="EMBL" id="JACLQD010000005">
    <property type="protein sequence ID" value="MBC2837087.1"/>
    <property type="molecule type" value="Genomic_DNA"/>
</dbReference>
<sequence length="208" mass="22032">MSLPIQDQFGPRPKRASQPLAGGLELLRGRVHEGCGPARVVMAALLMGRSAGPVLWILPAWQGERLFPDGLAAFADPGRLVMVQARRVEDMLWAMEEGLRSGVTPLVVADLPEVPGLTPVRRLNLAAESGAEAAAAWRGPAPLGLLLTPGAGGAAGAESRWRMEFAPAGSALLEAAQCWRLERQRARGAPPAAFRLRLEAGEVRVEAG</sequence>
<organism evidence="1 2">
    <name type="scientific">Paragemmobacter straminiformis</name>
    <dbReference type="NCBI Taxonomy" id="2045119"/>
    <lineage>
        <taxon>Bacteria</taxon>
        <taxon>Pseudomonadati</taxon>
        <taxon>Pseudomonadota</taxon>
        <taxon>Alphaproteobacteria</taxon>
        <taxon>Rhodobacterales</taxon>
        <taxon>Paracoccaceae</taxon>
        <taxon>Paragemmobacter</taxon>
    </lineage>
</organism>
<dbReference type="InterPro" id="IPR027417">
    <property type="entry name" value="P-loop_NTPase"/>
</dbReference>
<dbReference type="Proteomes" id="UP000555411">
    <property type="component" value="Unassembled WGS sequence"/>
</dbReference>
<comment type="caution">
    <text evidence="1">The sequence shown here is derived from an EMBL/GenBank/DDBJ whole genome shotgun (WGS) entry which is preliminary data.</text>
</comment>
<proteinExistence type="predicted"/>
<evidence type="ECO:0000313" key="2">
    <source>
        <dbReference type="Proteomes" id="UP000555411"/>
    </source>
</evidence>
<keyword evidence="2" id="KW-1185">Reference proteome</keyword>
<dbReference type="RefSeq" id="WP_185798702.1">
    <property type="nucleotide sequence ID" value="NZ_JACLQD010000005.1"/>
</dbReference>
<name>A0A842ICQ4_9RHOB</name>
<accession>A0A842ICQ4</accession>
<protein>
    <recommendedName>
        <fullName evidence="3">Protein ImuA</fullName>
    </recommendedName>
</protein>